<dbReference type="SUPFAM" id="SSF48690">
    <property type="entry name" value="Epsilon subunit of mitochondrial F1F0-ATP synthase"/>
    <property type="match status" value="1"/>
</dbReference>
<evidence type="ECO:0000313" key="2">
    <source>
        <dbReference type="EMBL" id="WPK25980.1"/>
    </source>
</evidence>
<gene>
    <name evidence="2" type="ORF">PUMCH_003322</name>
</gene>
<dbReference type="GO" id="GO:0005743">
    <property type="term" value="C:mitochondrial inner membrane"/>
    <property type="evidence" value="ECO:0007669"/>
    <property type="project" value="InterPro"/>
</dbReference>
<protein>
    <recommendedName>
        <fullName evidence="4">ATP synthase subunit epsilon, mitochondrial</fullName>
    </recommendedName>
</protein>
<name>A0AAX4HE27_9ASCO</name>
<dbReference type="Proteomes" id="UP001338582">
    <property type="component" value="Chromosome 4"/>
</dbReference>
<dbReference type="InterPro" id="IPR006721">
    <property type="entry name" value="ATP_synth_F1_esu_mt"/>
</dbReference>
<accession>A0AAX4HE27</accession>
<comment type="similarity">
    <text evidence="1">Belongs to the eukaryotic ATPase epsilon family.</text>
</comment>
<dbReference type="KEGG" id="asau:88174386"/>
<sequence length="60" mass="6387">MSSYKQAGISLNRAFAVAAQATRQALKAEFRVAAEKRSVTEVKVAKYENGVASEAKALGN</sequence>
<evidence type="ECO:0008006" key="4">
    <source>
        <dbReference type="Google" id="ProtNLM"/>
    </source>
</evidence>
<reference evidence="2 3" key="1">
    <citation type="submission" date="2023-10" db="EMBL/GenBank/DDBJ databases">
        <title>Draft Genome Sequence of Candida saopaulonensis from a very Premature Infant with Sepsis.</title>
        <authorList>
            <person name="Ning Y."/>
            <person name="Dai R."/>
            <person name="Xiao M."/>
            <person name="Xu Y."/>
            <person name="Yan Q."/>
            <person name="Zhang L."/>
        </authorList>
    </citation>
    <scope>NUCLEOTIDE SEQUENCE [LARGE SCALE GENOMIC DNA]</scope>
    <source>
        <strain evidence="2 3">19XY460</strain>
    </source>
</reference>
<dbReference type="Gene3D" id="1.10.1620.20">
    <property type="entry name" value="ATP synthase, F1 complex, epsilon subunit superfamily, mitochondrial"/>
    <property type="match status" value="1"/>
</dbReference>
<dbReference type="GeneID" id="88174386"/>
<evidence type="ECO:0000313" key="3">
    <source>
        <dbReference type="Proteomes" id="UP001338582"/>
    </source>
</evidence>
<dbReference type="AlphaFoldDB" id="A0AAX4HE27"/>
<dbReference type="InterPro" id="IPR036742">
    <property type="entry name" value="ATP_synth_F1_esu_sf_mt"/>
</dbReference>
<organism evidence="2 3">
    <name type="scientific">Australozyma saopauloensis</name>
    <dbReference type="NCBI Taxonomy" id="291208"/>
    <lineage>
        <taxon>Eukaryota</taxon>
        <taxon>Fungi</taxon>
        <taxon>Dikarya</taxon>
        <taxon>Ascomycota</taxon>
        <taxon>Saccharomycotina</taxon>
        <taxon>Pichiomycetes</taxon>
        <taxon>Metschnikowiaceae</taxon>
        <taxon>Australozyma</taxon>
    </lineage>
</organism>
<dbReference type="GO" id="GO:0046933">
    <property type="term" value="F:proton-transporting ATP synthase activity, rotational mechanism"/>
    <property type="evidence" value="ECO:0007669"/>
    <property type="project" value="InterPro"/>
</dbReference>
<dbReference type="CDD" id="cd12153">
    <property type="entry name" value="F1-ATPase_epsilon"/>
    <property type="match status" value="1"/>
</dbReference>
<dbReference type="RefSeq" id="XP_062878362.1">
    <property type="nucleotide sequence ID" value="XM_063022292.1"/>
</dbReference>
<dbReference type="EMBL" id="CP138897">
    <property type="protein sequence ID" value="WPK25980.1"/>
    <property type="molecule type" value="Genomic_DNA"/>
</dbReference>
<dbReference type="GO" id="GO:0045259">
    <property type="term" value="C:proton-transporting ATP synthase complex"/>
    <property type="evidence" value="ECO:0007669"/>
    <property type="project" value="InterPro"/>
</dbReference>
<evidence type="ECO:0000256" key="1">
    <source>
        <dbReference type="ARBA" id="ARBA00009502"/>
    </source>
</evidence>
<dbReference type="Pfam" id="PF04627">
    <property type="entry name" value="ATP-synt_Eps"/>
    <property type="match status" value="1"/>
</dbReference>
<proteinExistence type="inferred from homology"/>
<keyword evidence="3" id="KW-1185">Reference proteome</keyword>